<name>A0AB38D8R2_9MYCO</name>
<reference evidence="1 2" key="1">
    <citation type="submission" date="2016-11" db="EMBL/GenBank/DDBJ databases">
        <authorList>
            <consortium name="Pathogen Informatics"/>
        </authorList>
    </citation>
    <scope>NUCLEOTIDE SEQUENCE [LARGE SCALE GENOMIC DNA]</scope>
    <source>
        <strain evidence="1 2">104</strain>
    </source>
</reference>
<proteinExistence type="predicted"/>
<organism evidence="1 2">
    <name type="scientific">Mycobacteroides abscessus subsp. abscessus</name>
    <dbReference type="NCBI Taxonomy" id="1185650"/>
    <lineage>
        <taxon>Bacteria</taxon>
        <taxon>Bacillati</taxon>
        <taxon>Actinomycetota</taxon>
        <taxon>Actinomycetes</taxon>
        <taxon>Mycobacteriales</taxon>
        <taxon>Mycobacteriaceae</taxon>
        <taxon>Mycobacteroides</taxon>
        <taxon>Mycobacteroides abscessus</taxon>
    </lineage>
</organism>
<evidence type="ECO:0000313" key="1">
    <source>
        <dbReference type="EMBL" id="SIC26960.1"/>
    </source>
</evidence>
<sequence length="31" mass="3584">MDTAPSDCRRGLSIVVVLEFMQSWQRIFLAN</sequence>
<dbReference type="Proteomes" id="UP000185210">
    <property type="component" value="Unassembled WGS sequence"/>
</dbReference>
<accession>A0AB38D8R2</accession>
<evidence type="ECO:0000313" key="2">
    <source>
        <dbReference type="Proteomes" id="UP000185210"/>
    </source>
</evidence>
<dbReference type="EMBL" id="FSHM01000019">
    <property type="protein sequence ID" value="SIC26960.1"/>
    <property type="molecule type" value="Genomic_DNA"/>
</dbReference>
<protein>
    <submittedName>
        <fullName evidence="1">Uncharacterized protein</fullName>
    </submittedName>
</protein>
<comment type="caution">
    <text evidence="1">The sequence shown here is derived from an EMBL/GenBank/DDBJ whole genome shotgun (WGS) entry which is preliminary data.</text>
</comment>
<gene>
    <name evidence="1" type="ORF">SAMEA2070301_05657</name>
</gene>
<dbReference type="AlphaFoldDB" id="A0AB38D8R2"/>